<dbReference type="VEuPathDB" id="AmoebaDB:DICPUDRAFT_57498"/>
<dbReference type="Proteomes" id="UP000001064">
    <property type="component" value="Unassembled WGS sequence"/>
</dbReference>
<dbReference type="FunCoup" id="F0ZWA5">
    <property type="interactions" value="140"/>
</dbReference>
<organism evidence="2 3">
    <name type="scientific">Dictyostelium purpureum</name>
    <name type="common">Slime mold</name>
    <dbReference type="NCBI Taxonomy" id="5786"/>
    <lineage>
        <taxon>Eukaryota</taxon>
        <taxon>Amoebozoa</taxon>
        <taxon>Evosea</taxon>
        <taxon>Eumycetozoa</taxon>
        <taxon>Dictyostelia</taxon>
        <taxon>Dictyosteliales</taxon>
        <taxon>Dictyosteliaceae</taxon>
        <taxon>Dictyostelium</taxon>
    </lineage>
</organism>
<keyword evidence="1" id="KW-0732">Signal</keyword>
<dbReference type="KEGG" id="dpp:DICPUDRAFT_57498"/>
<name>F0ZWA5_DICPU</name>
<keyword evidence="3" id="KW-1185">Reference proteome</keyword>
<dbReference type="GeneID" id="10505452"/>
<dbReference type="OMA" id="NAGMESC"/>
<gene>
    <name evidence="2" type="ORF">DICPUDRAFT_57498</name>
</gene>
<feature type="signal peptide" evidence="1">
    <location>
        <begin position="1"/>
        <end position="19"/>
    </location>
</feature>
<evidence type="ECO:0000313" key="2">
    <source>
        <dbReference type="EMBL" id="EGC31781.1"/>
    </source>
</evidence>
<reference evidence="3" key="1">
    <citation type="journal article" date="2011" name="Genome Biol.">
        <title>Comparative genomics of the social amoebae Dictyostelium discoideum and Dictyostelium purpureum.</title>
        <authorList>
            <consortium name="US DOE Joint Genome Institute (JGI-PGF)"/>
            <person name="Sucgang R."/>
            <person name="Kuo A."/>
            <person name="Tian X."/>
            <person name="Salerno W."/>
            <person name="Parikh A."/>
            <person name="Feasley C.L."/>
            <person name="Dalin E."/>
            <person name="Tu H."/>
            <person name="Huang E."/>
            <person name="Barry K."/>
            <person name="Lindquist E."/>
            <person name="Shapiro H."/>
            <person name="Bruce D."/>
            <person name="Schmutz J."/>
            <person name="Salamov A."/>
            <person name="Fey P."/>
            <person name="Gaudet P."/>
            <person name="Anjard C."/>
            <person name="Babu M.M."/>
            <person name="Basu S."/>
            <person name="Bushmanova Y."/>
            <person name="van der Wel H."/>
            <person name="Katoh-Kurasawa M."/>
            <person name="Dinh C."/>
            <person name="Coutinho P.M."/>
            <person name="Saito T."/>
            <person name="Elias M."/>
            <person name="Schaap P."/>
            <person name="Kay R.R."/>
            <person name="Henrissat B."/>
            <person name="Eichinger L."/>
            <person name="Rivero F."/>
            <person name="Putnam N.H."/>
            <person name="West C.M."/>
            <person name="Loomis W.F."/>
            <person name="Chisholm R.L."/>
            <person name="Shaulsky G."/>
            <person name="Strassmann J.E."/>
            <person name="Queller D.C."/>
            <person name="Kuspa A."/>
            <person name="Grigoriev I.V."/>
        </authorList>
    </citation>
    <scope>NUCLEOTIDE SEQUENCE [LARGE SCALE GENOMIC DNA]</scope>
    <source>
        <strain evidence="3">QSDP1</strain>
    </source>
</reference>
<accession>F0ZWA5</accession>
<dbReference type="AlphaFoldDB" id="F0ZWA5"/>
<evidence type="ECO:0000313" key="3">
    <source>
        <dbReference type="Proteomes" id="UP000001064"/>
    </source>
</evidence>
<dbReference type="InParanoid" id="F0ZWA5"/>
<protein>
    <recommendedName>
        <fullName evidence="4">Carbohydrate binding domain-containing protein</fullName>
    </recommendedName>
</protein>
<evidence type="ECO:0000256" key="1">
    <source>
        <dbReference type="SAM" id="SignalP"/>
    </source>
</evidence>
<dbReference type="OrthoDB" id="10572015at2759"/>
<feature type="chain" id="PRO_5003263906" description="Carbohydrate binding domain-containing protein" evidence="1">
    <location>
        <begin position="20"/>
        <end position="214"/>
    </location>
</feature>
<evidence type="ECO:0008006" key="4">
    <source>
        <dbReference type="Google" id="ProtNLM"/>
    </source>
</evidence>
<dbReference type="eggNOG" id="ENOG502RIF2">
    <property type="taxonomic scope" value="Eukaryota"/>
</dbReference>
<dbReference type="RefSeq" id="XP_003291704.1">
    <property type="nucleotide sequence ID" value="XM_003291656.1"/>
</dbReference>
<proteinExistence type="predicted"/>
<dbReference type="EMBL" id="GL871231">
    <property type="protein sequence ID" value="EGC31781.1"/>
    <property type="molecule type" value="Genomic_DNA"/>
</dbReference>
<sequence length="214" mass="24087">MRLNYIIFLVVVFSTLTSGLKIFENGYGEDIYSSSTYGDSIVNIVTNNCNAGMESCIETQVINDNGFYAFSNNNSFNSNDYRYIEFSMKISYDSSVITKKPTIYAAVETVSIPTRVYLNDTIYVSFSDGEKASYVDLTQWSFVRIKMTDLSVHEKTFNNFKLASDTRNVTIYFGQASFFGDSTSLYPIGTNSGFSLSPKVFLSTLLLLVALFFF</sequence>